<evidence type="ECO:0000313" key="2">
    <source>
        <dbReference type="EMBL" id="PWA98661.1"/>
    </source>
</evidence>
<feature type="domain" description="KIB1-4 beta-propeller" evidence="1">
    <location>
        <begin position="554"/>
        <end position="784"/>
    </location>
</feature>
<dbReference type="EMBL" id="PKPP01000055">
    <property type="protein sequence ID" value="PWA98661.1"/>
    <property type="molecule type" value="Genomic_DNA"/>
</dbReference>
<keyword evidence="3" id="KW-1185">Reference proteome</keyword>
<evidence type="ECO:0000313" key="3">
    <source>
        <dbReference type="Proteomes" id="UP000245207"/>
    </source>
</evidence>
<dbReference type="Proteomes" id="UP000245207">
    <property type="component" value="Unassembled WGS sequence"/>
</dbReference>
<protein>
    <recommendedName>
        <fullName evidence="1">KIB1-4 beta-propeller domain-containing protein</fullName>
    </recommendedName>
</protein>
<feature type="domain" description="KIB1-4 beta-propeller" evidence="1">
    <location>
        <begin position="152"/>
        <end position="388"/>
    </location>
</feature>
<dbReference type="InterPro" id="IPR005174">
    <property type="entry name" value="KIB1-4_b-propeller"/>
</dbReference>
<proteinExistence type="predicted"/>
<dbReference type="OrthoDB" id="1863935at2759"/>
<evidence type="ECO:0000259" key="1">
    <source>
        <dbReference type="Pfam" id="PF03478"/>
    </source>
</evidence>
<reference evidence="2 3" key="1">
    <citation type="journal article" date="2018" name="Mol. Plant">
        <title>The genome of Artemisia annua provides insight into the evolution of Asteraceae family and artemisinin biosynthesis.</title>
        <authorList>
            <person name="Shen Q."/>
            <person name="Zhang L."/>
            <person name="Liao Z."/>
            <person name="Wang S."/>
            <person name="Yan T."/>
            <person name="Shi P."/>
            <person name="Liu M."/>
            <person name="Fu X."/>
            <person name="Pan Q."/>
            <person name="Wang Y."/>
            <person name="Lv Z."/>
            <person name="Lu X."/>
            <person name="Zhang F."/>
            <person name="Jiang W."/>
            <person name="Ma Y."/>
            <person name="Chen M."/>
            <person name="Hao X."/>
            <person name="Li L."/>
            <person name="Tang Y."/>
            <person name="Lv G."/>
            <person name="Zhou Y."/>
            <person name="Sun X."/>
            <person name="Brodelius P.E."/>
            <person name="Rose J.K.C."/>
            <person name="Tang K."/>
        </authorList>
    </citation>
    <scope>NUCLEOTIDE SEQUENCE [LARGE SCALE GENOMIC DNA]</scope>
    <source>
        <strain evidence="3">cv. Huhao1</strain>
        <tissue evidence="2">Leaf</tissue>
    </source>
</reference>
<accession>A0A2U1QKW5</accession>
<dbReference type="AlphaFoldDB" id="A0A2U1QKW5"/>
<comment type="caution">
    <text evidence="2">The sequence shown here is derived from an EMBL/GenBank/DDBJ whole genome shotgun (WGS) entry which is preliminary data.</text>
</comment>
<dbReference type="Pfam" id="PF03478">
    <property type="entry name" value="Beta-prop_KIB1-4"/>
    <property type="match status" value="2"/>
</dbReference>
<dbReference type="PANTHER" id="PTHR33127">
    <property type="entry name" value="TRANSMEMBRANE PROTEIN"/>
    <property type="match status" value="1"/>
</dbReference>
<organism evidence="2 3">
    <name type="scientific">Artemisia annua</name>
    <name type="common">Sweet wormwood</name>
    <dbReference type="NCBI Taxonomy" id="35608"/>
    <lineage>
        <taxon>Eukaryota</taxon>
        <taxon>Viridiplantae</taxon>
        <taxon>Streptophyta</taxon>
        <taxon>Embryophyta</taxon>
        <taxon>Tracheophyta</taxon>
        <taxon>Spermatophyta</taxon>
        <taxon>Magnoliopsida</taxon>
        <taxon>eudicotyledons</taxon>
        <taxon>Gunneridae</taxon>
        <taxon>Pentapetalae</taxon>
        <taxon>asterids</taxon>
        <taxon>campanulids</taxon>
        <taxon>Asterales</taxon>
        <taxon>Asteraceae</taxon>
        <taxon>Asteroideae</taxon>
        <taxon>Anthemideae</taxon>
        <taxon>Artemisiinae</taxon>
        <taxon>Artemisia</taxon>
    </lineage>
</organism>
<sequence length="826" mass="95929">MVCPSALIAKFIAGDEYFLTVKEKNEQEFNRKYKKEGTHNLETIKAYLRDTNNLKVLFDVDPLDVELIKSKTNAKKVDQIFDVHAMVGIFTNRHWVQGFSEIGIFTNRHWVPRIMMQKQIRQWPPLSVKYFWSVGQNLEPQKDDTMHDQFLHDRCQIPELLGRRIRGCFHGWVILSSHPENDRWTLWNPMTSKMIRLPRLVLKSEDYEFIAQCCLSSSPDDPSSVLLLTRIDEPIILFCLLERKRKRIKWMKLSLAKQLRGLTGDNDANLHCLACCNGKLYALTRSDKTEFVIHVDIMVKDGKFVINLLRFVDIPSYSFNNGIGCWEVFLKGGCRELFYILVGFDSKAKKRLGVVYLFRLDITSMVWEEVKDLKDGILFVDLAHDCSVFYRPTIALDAGGYLHIIGKMGKVIYSYNAKDKTISVSSMPSFVPTSHLSLWECGLQGDNEIVVKSVMSDELNINTLRNETHEGNIESHLLNIPFDIMKNIVEHCVGLEYLNFRATCKLCHLAAPMIQWSSETALKRLKTYSLVSPWLMVFDNRHGIITFTDPVFGDTYFRKTPQELIGDIRIRSSKYGWILMFELSGPTFFYNPFTNDIRKLPFVPYVEDFGFSAPPTSPDCMVVAFTTSVVFIHFVNRESSWRIFRMYFGNIIPHSFAFPTCYGRDIYTVDEGRLDVFRNMDEGICFWENVVAQPPKGFGCRSSAQHYLVKCDQQLLIVFVDKFGESVEIFKLNHSTKKWETVDRLGRHMIFICDKTCMCIEAKTPEMENKIYFPRLHAKNGKIVFYSLETCMFHTFNGRKIEKSFKDLFGTKFHSNPHTWIEPSWF</sequence>
<name>A0A2U1QKW5_ARTAN</name>
<gene>
    <name evidence="2" type="ORF">CTI12_AA015330</name>
</gene>
<dbReference type="PANTHER" id="PTHR33127:SF5">
    <property type="entry name" value="TRANSMEMBRANE PROTEIN"/>
    <property type="match status" value="1"/>
</dbReference>